<accession>A0A9P5XZF2</accession>
<organism evidence="2 3">
    <name type="scientific">Collybia nuda</name>
    <dbReference type="NCBI Taxonomy" id="64659"/>
    <lineage>
        <taxon>Eukaryota</taxon>
        <taxon>Fungi</taxon>
        <taxon>Dikarya</taxon>
        <taxon>Basidiomycota</taxon>
        <taxon>Agaricomycotina</taxon>
        <taxon>Agaricomycetes</taxon>
        <taxon>Agaricomycetidae</taxon>
        <taxon>Agaricales</taxon>
        <taxon>Tricholomatineae</taxon>
        <taxon>Clitocybaceae</taxon>
        <taxon>Collybia</taxon>
    </lineage>
</organism>
<dbReference type="PANTHER" id="PTHR21660:SF1">
    <property type="entry name" value="ACYL-COENZYME A THIOESTERASE 13"/>
    <property type="match status" value="1"/>
</dbReference>
<dbReference type="EMBL" id="MU150339">
    <property type="protein sequence ID" value="KAF9458491.1"/>
    <property type="molecule type" value="Genomic_DNA"/>
</dbReference>
<dbReference type="PANTHER" id="PTHR21660">
    <property type="entry name" value="THIOESTERASE SUPERFAMILY MEMBER-RELATED"/>
    <property type="match status" value="1"/>
</dbReference>
<dbReference type="InterPro" id="IPR029069">
    <property type="entry name" value="HotDog_dom_sf"/>
</dbReference>
<keyword evidence="3" id="KW-1185">Reference proteome</keyword>
<protein>
    <recommendedName>
        <fullName evidence="4">Thioesterase domain-containing protein</fullName>
    </recommendedName>
</protein>
<evidence type="ECO:0000313" key="2">
    <source>
        <dbReference type="EMBL" id="KAF9458491.1"/>
    </source>
</evidence>
<dbReference type="CDD" id="cd03443">
    <property type="entry name" value="PaaI_thioesterase"/>
    <property type="match status" value="1"/>
</dbReference>
<keyword evidence="1" id="KW-0378">Hydrolase</keyword>
<gene>
    <name evidence="2" type="ORF">BDZ94DRAFT_1201082</name>
</gene>
<dbReference type="AlphaFoldDB" id="A0A9P5XZF2"/>
<name>A0A9P5XZF2_9AGAR</name>
<comment type="caution">
    <text evidence="2">The sequence shown here is derived from an EMBL/GenBank/DDBJ whole genome shotgun (WGS) entry which is preliminary data.</text>
</comment>
<dbReference type="InterPro" id="IPR039298">
    <property type="entry name" value="ACOT13"/>
</dbReference>
<dbReference type="SUPFAM" id="SSF54637">
    <property type="entry name" value="Thioesterase/thiol ester dehydrase-isomerase"/>
    <property type="match status" value="1"/>
</dbReference>
<evidence type="ECO:0000256" key="1">
    <source>
        <dbReference type="ARBA" id="ARBA00022801"/>
    </source>
</evidence>
<evidence type="ECO:0000313" key="3">
    <source>
        <dbReference type="Proteomes" id="UP000807353"/>
    </source>
</evidence>
<dbReference type="Proteomes" id="UP000807353">
    <property type="component" value="Unassembled WGS sequence"/>
</dbReference>
<evidence type="ECO:0008006" key="4">
    <source>
        <dbReference type="Google" id="ProtNLM"/>
    </source>
</evidence>
<dbReference type="Gene3D" id="3.10.129.10">
    <property type="entry name" value="Hotdog Thioesterase"/>
    <property type="match status" value="1"/>
</dbReference>
<dbReference type="GO" id="GO:0047617">
    <property type="term" value="F:fatty acyl-CoA hydrolase activity"/>
    <property type="evidence" value="ECO:0007669"/>
    <property type="project" value="InterPro"/>
</dbReference>
<dbReference type="OrthoDB" id="2831072at2759"/>
<reference evidence="2" key="1">
    <citation type="submission" date="2020-11" db="EMBL/GenBank/DDBJ databases">
        <authorList>
            <consortium name="DOE Joint Genome Institute"/>
            <person name="Ahrendt S."/>
            <person name="Riley R."/>
            <person name="Andreopoulos W."/>
            <person name="Labutti K."/>
            <person name="Pangilinan J."/>
            <person name="Ruiz-Duenas F.J."/>
            <person name="Barrasa J.M."/>
            <person name="Sanchez-Garcia M."/>
            <person name="Camarero S."/>
            <person name="Miyauchi S."/>
            <person name="Serrano A."/>
            <person name="Linde D."/>
            <person name="Babiker R."/>
            <person name="Drula E."/>
            <person name="Ayuso-Fernandez I."/>
            <person name="Pacheco R."/>
            <person name="Padilla G."/>
            <person name="Ferreira P."/>
            <person name="Barriuso J."/>
            <person name="Kellner H."/>
            <person name="Castanera R."/>
            <person name="Alfaro M."/>
            <person name="Ramirez L."/>
            <person name="Pisabarro A.G."/>
            <person name="Kuo A."/>
            <person name="Tritt A."/>
            <person name="Lipzen A."/>
            <person name="He G."/>
            <person name="Yan M."/>
            <person name="Ng V."/>
            <person name="Cullen D."/>
            <person name="Martin F."/>
            <person name="Rosso M.-N."/>
            <person name="Henrissat B."/>
            <person name="Hibbett D."/>
            <person name="Martinez A.T."/>
            <person name="Grigoriev I.V."/>
        </authorList>
    </citation>
    <scope>NUCLEOTIDE SEQUENCE</scope>
    <source>
        <strain evidence="2">CBS 247.69</strain>
    </source>
</reference>
<sequence>MVHSATSASSLQTTSRLDVSSIKGNLSDEEKLQCAKVFARFVSTREKSYGADVGQRLKFIGMNVWGKGSSSAYGETIFEIEVEKDMCNIFGTLHGACAAYIIDPCSVSSLVVLGTVTGVDGTGVSQSMNLIWHQPARLGTRLRVVSTSVFIHGRVRSARCELWNGEQLCVSAVHSTVNPWAITPATKSRL</sequence>
<proteinExistence type="predicted"/>